<dbReference type="Gene3D" id="2.40.160.50">
    <property type="entry name" value="membrane protein fhac: a member of the omp85/tpsb transporter family"/>
    <property type="match status" value="1"/>
</dbReference>
<evidence type="ECO:0000256" key="7">
    <source>
        <dbReference type="ARBA" id="ARBA00023237"/>
    </source>
</evidence>
<dbReference type="InterPro" id="IPR023707">
    <property type="entry name" value="OM_assembly_BamA"/>
</dbReference>
<keyword evidence="11" id="KW-1185">Reference proteome</keyword>
<feature type="domain" description="POTRA" evidence="9">
    <location>
        <begin position="323"/>
        <end position="409"/>
    </location>
</feature>
<dbReference type="PANTHER" id="PTHR12815:SF23">
    <property type="entry name" value="OUTER MEMBRANE PROTEIN ASSEMBLY FACTOR BAMA"/>
    <property type="match status" value="1"/>
</dbReference>
<evidence type="ECO:0000256" key="1">
    <source>
        <dbReference type="ARBA" id="ARBA00004370"/>
    </source>
</evidence>
<dbReference type="PANTHER" id="PTHR12815">
    <property type="entry name" value="SORTING AND ASSEMBLY MACHINERY SAMM50 PROTEIN FAMILY MEMBER"/>
    <property type="match status" value="1"/>
</dbReference>
<dbReference type="GO" id="GO:0071709">
    <property type="term" value="P:membrane assembly"/>
    <property type="evidence" value="ECO:0007669"/>
    <property type="project" value="InterPro"/>
</dbReference>
<proteinExistence type="inferred from homology"/>
<sequence length="913" mass="103306">MRSRQIWYRCVRWFADSPVSRAMFYNGAVFLLALCFFPVPAGADQQPRVALFPLAVWADSDAAGPLSQQVLALVSENFEQTCGVSVTLYDEAASLFTPGEKQRAARAAQADFALWGGITSLGNSFSIDLSLLSADSGELRRFFGQGEDPGQLADAIRGLSSDMCAAVTGRKRIEQIVVQGSDRIEADAIVRVIRTREGEIYNREQLSEDLKHIYAMGYFEDVRVEAEDSARGKKIVFTVRERPTVGRITIHKYTVFSEEEIREELVIKRGAVLNIVEIQESVNRIEQLYKGKNYHNVKVSYEIQEEKNNQADVAFTIDRGDKFMVREIIFAGNSAYRDKELRKIIKTRKKGFFWWLTSSGDLNMDQLRQDVAMLSNHYHNSGYIDARIGDPEIEYLEERIRITFKIEEGQRFRVGIVDLQGDADEFRPELEKMLNITEEEFFNRSMVRADILSITGFYGDKGYFYADVIPDVRKNDADLTVDITYIVQKGGLVYFDDIIITGNTKTRDKVIRRELDVYEQELYSGSRLKKSVSRLHRLNYFETLKVDTVEGAEPDKVDLKIEVEEKPTGMFSFGGGYSSVESLFFTASVSQQNLFGRGQVLNLQGQIGGTSSEYRLSFTEPYLFDTRVSAGIDVYDWNVDADTYDRHTIGGSLRFGYPLFENTRLYLAYTYDVNEVDDVSIYAPWSIQEMAAQGGESVTSGASVSLVYDTRDNYMNPSRGTKSTIAIENAGGPLGGDVAFTKYTGETGWYHPLFWRFVGFAHAKGGYVHENSGGFLPDYDRFYLGGINSLRGFGWRDISVKETVEVWSSQTNSWQEVIVEEKGGDKFVQFNIELLCPLFDKKAGLVGVLFYDAGNVYDEGQELFDLRPRESAGFGIRWFSPMGPIRLERGYILDPRPGEDSGGRWEFTIGTAF</sequence>
<keyword evidence="2" id="KW-1134">Transmembrane beta strand</keyword>
<dbReference type="InterPro" id="IPR000184">
    <property type="entry name" value="Bac_surfAg_D15"/>
</dbReference>
<dbReference type="HOGENOM" id="CLU_007664_1_1_7"/>
<dbReference type="KEGG" id="dol:Dole_2844"/>
<protein>
    <recommendedName>
        <fullName evidence="8">Outer membrane protein assembly factor BamA</fullName>
    </recommendedName>
</protein>
<dbReference type="InterPro" id="IPR034746">
    <property type="entry name" value="POTRA"/>
</dbReference>
<dbReference type="InterPro" id="IPR039910">
    <property type="entry name" value="D15-like"/>
</dbReference>
<evidence type="ECO:0000313" key="10">
    <source>
        <dbReference type="EMBL" id="ABW68647.1"/>
    </source>
</evidence>
<dbReference type="STRING" id="96561.Dole_2844"/>
<dbReference type="Proteomes" id="UP000008561">
    <property type="component" value="Chromosome"/>
</dbReference>
<gene>
    <name evidence="10" type="ordered locus">Dole_2844</name>
</gene>
<dbReference type="Pfam" id="PF07244">
    <property type="entry name" value="POTRA"/>
    <property type="match status" value="5"/>
</dbReference>
<dbReference type="OrthoDB" id="9803054at2"/>
<keyword evidence="7" id="KW-0998">Cell outer membrane</keyword>
<dbReference type="AlphaFoldDB" id="A8ZYC2"/>
<name>A8ZYC2_DESOH</name>
<evidence type="ECO:0000256" key="8">
    <source>
        <dbReference type="NCBIfam" id="TIGR03303"/>
    </source>
</evidence>
<evidence type="ECO:0000256" key="3">
    <source>
        <dbReference type="ARBA" id="ARBA00022692"/>
    </source>
</evidence>
<dbReference type="EMBL" id="CP000859">
    <property type="protein sequence ID" value="ABW68647.1"/>
    <property type="molecule type" value="Genomic_DNA"/>
</dbReference>
<dbReference type="RefSeq" id="WP_012176258.1">
    <property type="nucleotide sequence ID" value="NC_009943.1"/>
</dbReference>
<organism evidence="10 11">
    <name type="scientific">Desulfosudis oleivorans (strain DSM 6200 / JCM 39069 / Hxd3)</name>
    <name type="common">Desulfococcus oleovorans</name>
    <dbReference type="NCBI Taxonomy" id="96561"/>
    <lineage>
        <taxon>Bacteria</taxon>
        <taxon>Pseudomonadati</taxon>
        <taxon>Thermodesulfobacteriota</taxon>
        <taxon>Desulfobacteria</taxon>
        <taxon>Desulfobacterales</taxon>
        <taxon>Desulfosudaceae</taxon>
        <taxon>Desulfosudis</taxon>
    </lineage>
</organism>
<dbReference type="InterPro" id="IPR010827">
    <property type="entry name" value="BamA/TamA_POTRA"/>
</dbReference>
<dbReference type="GO" id="GO:0009279">
    <property type="term" value="C:cell outer membrane"/>
    <property type="evidence" value="ECO:0007669"/>
    <property type="project" value="UniProtKB-UniRule"/>
</dbReference>
<evidence type="ECO:0000259" key="9">
    <source>
        <dbReference type="PROSITE" id="PS51779"/>
    </source>
</evidence>
<keyword evidence="4" id="KW-0732">Signal</keyword>
<keyword evidence="3" id="KW-0812">Transmembrane</keyword>
<evidence type="ECO:0000313" key="11">
    <source>
        <dbReference type="Proteomes" id="UP000008561"/>
    </source>
</evidence>
<keyword evidence="5" id="KW-0677">Repeat</keyword>
<dbReference type="eggNOG" id="COG4775">
    <property type="taxonomic scope" value="Bacteria"/>
</dbReference>
<dbReference type="HAMAP" id="MF_01430">
    <property type="entry name" value="OM_assembly_BamA"/>
    <property type="match status" value="1"/>
</dbReference>
<evidence type="ECO:0000256" key="2">
    <source>
        <dbReference type="ARBA" id="ARBA00022452"/>
    </source>
</evidence>
<keyword evidence="6" id="KW-0472">Membrane</keyword>
<dbReference type="PIRSF" id="PIRSF006076">
    <property type="entry name" value="OM_assembly_OMP85"/>
    <property type="match status" value="1"/>
</dbReference>
<evidence type="ECO:0000256" key="4">
    <source>
        <dbReference type="ARBA" id="ARBA00022729"/>
    </source>
</evidence>
<accession>A8ZYC2</accession>
<dbReference type="Gene3D" id="3.10.20.310">
    <property type="entry name" value="membrane protein fhac"/>
    <property type="match status" value="5"/>
</dbReference>
<evidence type="ECO:0000256" key="5">
    <source>
        <dbReference type="ARBA" id="ARBA00022737"/>
    </source>
</evidence>
<dbReference type="NCBIfam" id="TIGR03303">
    <property type="entry name" value="OM_YaeT"/>
    <property type="match status" value="1"/>
</dbReference>
<dbReference type="Pfam" id="PF01103">
    <property type="entry name" value="Omp85"/>
    <property type="match status" value="1"/>
</dbReference>
<dbReference type="PROSITE" id="PS51779">
    <property type="entry name" value="POTRA"/>
    <property type="match status" value="3"/>
</dbReference>
<evidence type="ECO:0000256" key="6">
    <source>
        <dbReference type="ARBA" id="ARBA00023136"/>
    </source>
</evidence>
<feature type="domain" description="POTRA" evidence="9">
    <location>
        <begin position="171"/>
        <end position="242"/>
    </location>
</feature>
<comment type="subcellular location">
    <subcellularLocation>
        <location evidence="1">Membrane</location>
    </subcellularLocation>
</comment>
<feature type="domain" description="POTRA" evidence="9">
    <location>
        <begin position="493"/>
        <end position="566"/>
    </location>
</feature>
<reference evidence="10 11" key="1">
    <citation type="submission" date="2007-10" db="EMBL/GenBank/DDBJ databases">
        <title>Complete sequence of Desulfococcus oleovorans Hxd3.</title>
        <authorList>
            <consortium name="US DOE Joint Genome Institute"/>
            <person name="Copeland A."/>
            <person name="Lucas S."/>
            <person name="Lapidus A."/>
            <person name="Barry K."/>
            <person name="Glavina del Rio T."/>
            <person name="Dalin E."/>
            <person name="Tice H."/>
            <person name="Pitluck S."/>
            <person name="Kiss H."/>
            <person name="Brettin T."/>
            <person name="Bruce D."/>
            <person name="Detter J.C."/>
            <person name="Han C."/>
            <person name="Schmutz J."/>
            <person name="Larimer F."/>
            <person name="Land M."/>
            <person name="Hauser L."/>
            <person name="Kyrpides N."/>
            <person name="Kim E."/>
            <person name="Wawrik B."/>
            <person name="Richardson P."/>
        </authorList>
    </citation>
    <scope>NUCLEOTIDE SEQUENCE [LARGE SCALE GENOMIC DNA]</scope>
    <source>
        <strain evidence="11">DSM 6200 / JCM 39069 / Hxd3</strain>
    </source>
</reference>